<gene>
    <name evidence="2" type="ORF">g.5318</name>
</gene>
<feature type="signal peptide" evidence="1">
    <location>
        <begin position="1"/>
        <end position="25"/>
    </location>
</feature>
<proteinExistence type="predicted"/>
<dbReference type="AlphaFoldDB" id="A0A1B6CVP0"/>
<accession>A0A1B6CVP0</accession>
<evidence type="ECO:0000256" key="1">
    <source>
        <dbReference type="SAM" id="SignalP"/>
    </source>
</evidence>
<reference evidence="2" key="1">
    <citation type="submission" date="2015-12" db="EMBL/GenBank/DDBJ databases">
        <title>De novo transcriptome assembly of four potential Pierce s Disease insect vectors from Arizona vineyards.</title>
        <authorList>
            <person name="Tassone E.E."/>
        </authorList>
    </citation>
    <scope>NUCLEOTIDE SEQUENCE</scope>
</reference>
<organism evidence="2">
    <name type="scientific">Clastoptera arizonana</name>
    <name type="common">Arizona spittle bug</name>
    <dbReference type="NCBI Taxonomy" id="38151"/>
    <lineage>
        <taxon>Eukaryota</taxon>
        <taxon>Metazoa</taxon>
        <taxon>Ecdysozoa</taxon>
        <taxon>Arthropoda</taxon>
        <taxon>Hexapoda</taxon>
        <taxon>Insecta</taxon>
        <taxon>Pterygota</taxon>
        <taxon>Neoptera</taxon>
        <taxon>Paraneoptera</taxon>
        <taxon>Hemiptera</taxon>
        <taxon>Auchenorrhyncha</taxon>
        <taxon>Cercopoidea</taxon>
        <taxon>Clastopteridae</taxon>
        <taxon>Clastoptera</taxon>
    </lineage>
</organism>
<dbReference type="EMBL" id="GEDC01019810">
    <property type="protein sequence ID" value="JAS17488.1"/>
    <property type="molecule type" value="Transcribed_RNA"/>
</dbReference>
<feature type="chain" id="PRO_5008580696" evidence="1">
    <location>
        <begin position="26"/>
        <end position="293"/>
    </location>
</feature>
<evidence type="ECO:0000313" key="2">
    <source>
        <dbReference type="EMBL" id="JAS17488.1"/>
    </source>
</evidence>
<name>A0A1B6CVP0_9HEMI</name>
<protein>
    <submittedName>
        <fullName evidence="2">Uncharacterized protein</fullName>
    </submittedName>
</protein>
<keyword evidence="1" id="KW-0732">Signal</keyword>
<sequence length="293" mass="34029">MYSKNFEMNVVSLCVLVVTVRKCISEQIEINTTTIEEPPLGGRFGVYHSLEDTLATLNRPEYKDDQIVQRLLKTYEEKCVPDIPKKRKSPIRRPFVVVESNHKEGKKIFGKILADSLTGTLQTYPPKCLEGFVKEFHYSTTLRRAYLSLCNYAMAHNVRVIYYMQPVIVTGYWLHQASLFYAKEFSTENLPPVGSPLLQWPHDLLVPDMMFYINVTNENLKKGEKPLPTRPKIVKLFQHMRNPNVTFVTKRYVPEDIAYIIEVYMAGVLKGIKRANRNIVYYKQYIDNDPIPI</sequence>